<dbReference type="PANTHER" id="PTHR47354:SF8">
    <property type="entry name" value="1,2-PHENYLACETYL-COA EPOXIDASE, SUBUNIT E"/>
    <property type="match status" value="1"/>
</dbReference>
<feature type="domain" description="2Fe-2S ferredoxin-type" evidence="9">
    <location>
        <begin position="263"/>
        <end position="350"/>
    </location>
</feature>
<keyword evidence="4" id="KW-0479">Metal-binding</keyword>
<keyword evidence="6" id="KW-0560">Oxidoreductase</keyword>
<evidence type="ECO:0000256" key="8">
    <source>
        <dbReference type="ARBA" id="ARBA00023014"/>
    </source>
</evidence>
<keyword evidence="8" id="KW-0411">Iron-sulfur</keyword>
<dbReference type="CDD" id="cd06214">
    <property type="entry name" value="PA_degradation_oxidoreductase_like"/>
    <property type="match status" value="1"/>
</dbReference>
<dbReference type="InterPro" id="IPR036010">
    <property type="entry name" value="2Fe-2S_ferredoxin-like_sf"/>
</dbReference>
<dbReference type="PROSITE" id="PS51384">
    <property type="entry name" value="FAD_FR"/>
    <property type="match status" value="1"/>
</dbReference>
<evidence type="ECO:0000256" key="2">
    <source>
        <dbReference type="ARBA" id="ARBA00022630"/>
    </source>
</evidence>
<keyword evidence="12" id="KW-1185">Reference proteome</keyword>
<feature type="domain" description="FAD-binding FR-type" evidence="10">
    <location>
        <begin position="1"/>
        <end position="104"/>
    </location>
</feature>
<dbReference type="InterPro" id="IPR050415">
    <property type="entry name" value="MRET"/>
</dbReference>
<dbReference type="GO" id="GO:0046872">
    <property type="term" value="F:metal ion binding"/>
    <property type="evidence" value="ECO:0007669"/>
    <property type="project" value="UniProtKB-KW"/>
</dbReference>
<evidence type="ECO:0000256" key="1">
    <source>
        <dbReference type="ARBA" id="ARBA00001974"/>
    </source>
</evidence>
<dbReference type="PRINTS" id="PR00371">
    <property type="entry name" value="FPNCR"/>
</dbReference>
<dbReference type="SUPFAM" id="SSF52343">
    <property type="entry name" value="Ferredoxin reductase-like, C-terminal NADP-linked domain"/>
    <property type="match status" value="1"/>
</dbReference>
<name>A0A9X2JC98_9SPHI</name>
<dbReference type="InterPro" id="IPR001709">
    <property type="entry name" value="Flavoprot_Pyr_Nucl_cyt_Rdtase"/>
</dbReference>
<evidence type="ECO:0000256" key="5">
    <source>
        <dbReference type="ARBA" id="ARBA00022827"/>
    </source>
</evidence>
<evidence type="ECO:0000259" key="10">
    <source>
        <dbReference type="PROSITE" id="PS51384"/>
    </source>
</evidence>
<dbReference type="GO" id="GO:0050660">
    <property type="term" value="F:flavin adenine dinucleotide binding"/>
    <property type="evidence" value="ECO:0007669"/>
    <property type="project" value="TreeGrafter"/>
</dbReference>
<comment type="caution">
    <text evidence="11">The sequence shown here is derived from an EMBL/GenBank/DDBJ whole genome shotgun (WGS) entry which is preliminary data.</text>
</comment>
<dbReference type="Pfam" id="PF00970">
    <property type="entry name" value="FAD_binding_6"/>
    <property type="match status" value="1"/>
</dbReference>
<evidence type="ECO:0000313" key="11">
    <source>
        <dbReference type="EMBL" id="MCO4291550.1"/>
    </source>
</evidence>
<evidence type="ECO:0000256" key="6">
    <source>
        <dbReference type="ARBA" id="ARBA00023002"/>
    </source>
</evidence>
<dbReference type="InterPro" id="IPR001041">
    <property type="entry name" value="2Fe-2S_ferredoxin-type"/>
</dbReference>
<gene>
    <name evidence="11" type="ORF">NF867_01565</name>
</gene>
<dbReference type="AlphaFoldDB" id="A0A9X2JC98"/>
<dbReference type="SUPFAM" id="SSF63380">
    <property type="entry name" value="Riboflavin synthase domain-like"/>
    <property type="match status" value="1"/>
</dbReference>
<dbReference type="PANTHER" id="PTHR47354">
    <property type="entry name" value="NADH OXIDOREDUCTASE HCR"/>
    <property type="match status" value="1"/>
</dbReference>
<organism evidence="11 12">
    <name type="scientific">Solitalea agri</name>
    <dbReference type="NCBI Taxonomy" id="2953739"/>
    <lineage>
        <taxon>Bacteria</taxon>
        <taxon>Pseudomonadati</taxon>
        <taxon>Bacteroidota</taxon>
        <taxon>Sphingobacteriia</taxon>
        <taxon>Sphingobacteriales</taxon>
        <taxon>Sphingobacteriaceae</taxon>
        <taxon>Solitalea</taxon>
    </lineage>
</organism>
<dbReference type="GO" id="GO:0051537">
    <property type="term" value="F:2 iron, 2 sulfur cluster binding"/>
    <property type="evidence" value="ECO:0007669"/>
    <property type="project" value="UniProtKB-KW"/>
</dbReference>
<dbReference type="InterPro" id="IPR008333">
    <property type="entry name" value="Cbr1-like_FAD-bd_dom"/>
</dbReference>
<dbReference type="InterPro" id="IPR006058">
    <property type="entry name" value="2Fe2S_fd_BS"/>
</dbReference>
<protein>
    <submittedName>
        <fullName evidence="11">Ferredoxin--NADP reductase</fullName>
    </submittedName>
</protein>
<dbReference type="InterPro" id="IPR017927">
    <property type="entry name" value="FAD-bd_FR_type"/>
</dbReference>
<dbReference type="EMBL" id="JAMWYS010000006">
    <property type="protein sequence ID" value="MCO4291550.1"/>
    <property type="molecule type" value="Genomic_DNA"/>
</dbReference>
<dbReference type="PROSITE" id="PS00197">
    <property type="entry name" value="2FE2S_FER_1"/>
    <property type="match status" value="1"/>
</dbReference>
<evidence type="ECO:0000313" key="12">
    <source>
        <dbReference type="Proteomes" id="UP001155182"/>
    </source>
</evidence>
<sequence>MKKLQFITAAIVKYPGEIIKITLEPASGIKPSFISGQFLSVVITNSTKEIRRSYSICSSPFIDEPITIAVKRIENGEVSRRLFNELRQGDVLTTLEPSGVFTYTPETESNRTIFLFAAGIGITPLFSTLKTILVAENDSHVVLIYSNRTKETILFYDELHELQNKYSGRFKLICLISESQNLLMARLNKQLIYELVEEHLVYSPESALFYTCGPINYMDTCRLTLLGMGFDKSQIKRETFFISEDEGDDDNESEVITVDTNTYTVKLKHKDKQVELDIPYNKSILDIALDNNLDLPYSCRSGICGTCTSLCTDGGVRMDYNEVLTDTEVENGKVLICVGHPIVNGNEIIV</sequence>
<dbReference type="Pfam" id="PF00111">
    <property type="entry name" value="Fer2"/>
    <property type="match status" value="1"/>
</dbReference>
<dbReference type="InterPro" id="IPR012675">
    <property type="entry name" value="Beta-grasp_dom_sf"/>
</dbReference>
<dbReference type="Gene3D" id="2.40.30.10">
    <property type="entry name" value="Translation factors"/>
    <property type="match status" value="1"/>
</dbReference>
<keyword evidence="7" id="KW-0408">Iron</keyword>
<proteinExistence type="predicted"/>
<dbReference type="CDD" id="cd00207">
    <property type="entry name" value="fer2"/>
    <property type="match status" value="1"/>
</dbReference>
<dbReference type="InterPro" id="IPR039261">
    <property type="entry name" value="FNR_nucleotide-bd"/>
</dbReference>
<dbReference type="PROSITE" id="PS51085">
    <property type="entry name" value="2FE2S_FER_2"/>
    <property type="match status" value="1"/>
</dbReference>
<evidence type="ECO:0000259" key="9">
    <source>
        <dbReference type="PROSITE" id="PS51085"/>
    </source>
</evidence>
<dbReference type="GO" id="GO:0016491">
    <property type="term" value="F:oxidoreductase activity"/>
    <property type="evidence" value="ECO:0007669"/>
    <property type="project" value="UniProtKB-KW"/>
</dbReference>
<dbReference type="Proteomes" id="UP001155182">
    <property type="component" value="Unassembled WGS sequence"/>
</dbReference>
<reference evidence="11" key="1">
    <citation type="submission" date="2022-06" db="EMBL/GenBank/DDBJ databases">
        <title>Solitalea sp. MAHUQ-68 isolated from rhizospheric soil.</title>
        <authorList>
            <person name="Huq M.A."/>
        </authorList>
    </citation>
    <scope>NUCLEOTIDE SEQUENCE</scope>
    <source>
        <strain evidence="11">MAHUQ-68</strain>
    </source>
</reference>
<keyword evidence="3" id="KW-0001">2Fe-2S</keyword>
<dbReference type="Pfam" id="PF00175">
    <property type="entry name" value="NAD_binding_1"/>
    <property type="match status" value="1"/>
</dbReference>
<dbReference type="SUPFAM" id="SSF54292">
    <property type="entry name" value="2Fe-2S ferredoxin-like"/>
    <property type="match status" value="1"/>
</dbReference>
<dbReference type="InterPro" id="IPR001433">
    <property type="entry name" value="OxRdtase_FAD/NAD-bd"/>
</dbReference>
<evidence type="ECO:0000256" key="3">
    <source>
        <dbReference type="ARBA" id="ARBA00022714"/>
    </source>
</evidence>
<keyword evidence="2" id="KW-0285">Flavoprotein</keyword>
<dbReference type="Gene3D" id="3.40.50.80">
    <property type="entry name" value="Nucleotide-binding domain of ferredoxin-NADP reductase (FNR) module"/>
    <property type="match status" value="1"/>
</dbReference>
<keyword evidence="5" id="KW-0274">FAD</keyword>
<dbReference type="PRINTS" id="PR00406">
    <property type="entry name" value="CYTB5RDTASE"/>
</dbReference>
<comment type="cofactor">
    <cofactor evidence="1">
        <name>FAD</name>
        <dbReference type="ChEBI" id="CHEBI:57692"/>
    </cofactor>
</comment>
<dbReference type="RefSeq" id="WP_252585787.1">
    <property type="nucleotide sequence ID" value="NZ_JAMWYS010000006.1"/>
</dbReference>
<evidence type="ECO:0000256" key="7">
    <source>
        <dbReference type="ARBA" id="ARBA00023004"/>
    </source>
</evidence>
<dbReference type="Gene3D" id="3.10.20.30">
    <property type="match status" value="1"/>
</dbReference>
<dbReference type="InterPro" id="IPR017938">
    <property type="entry name" value="Riboflavin_synthase-like_b-brl"/>
</dbReference>
<accession>A0A9X2JC98</accession>
<evidence type="ECO:0000256" key="4">
    <source>
        <dbReference type="ARBA" id="ARBA00022723"/>
    </source>
</evidence>